<proteinExistence type="predicted"/>
<dbReference type="HOGENOM" id="CLU_093792_0_0_6"/>
<organism evidence="1 2">
    <name type="scientific">Luminiphilus syltensis NOR5-1B</name>
    <dbReference type="NCBI Taxonomy" id="565045"/>
    <lineage>
        <taxon>Bacteria</taxon>
        <taxon>Pseudomonadati</taxon>
        <taxon>Pseudomonadota</taxon>
        <taxon>Gammaproteobacteria</taxon>
        <taxon>Cellvibrionales</taxon>
        <taxon>Halieaceae</taxon>
        <taxon>Luminiphilus</taxon>
    </lineage>
</organism>
<evidence type="ECO:0000313" key="2">
    <source>
        <dbReference type="Proteomes" id="UP000004699"/>
    </source>
</evidence>
<dbReference type="eggNOG" id="COG3310">
    <property type="taxonomic scope" value="Bacteria"/>
</dbReference>
<reference evidence="2" key="1">
    <citation type="journal article" date="2013" name="BMC Microbiol.">
        <title>Taxonomy and evolution of bacteriochlorophyll a-containing members of the OM60/NOR5 clade of marine gammaproteobacteria: description of Luminiphilus syltensis gen. nov., sp. nov., reclassification of Haliea rubra as Pseudohaliea rubra gen. nov., comb. nov., and emendation of Chromatocurvus halotolerans.</title>
        <authorList>
            <person name="Spring S."/>
            <person name="Riedel T."/>
            <person name="Sproer C."/>
            <person name="Yan S."/>
            <person name="Harder J."/>
            <person name="Fuchs B.M."/>
        </authorList>
    </citation>
    <scope>NUCLEOTIDE SEQUENCE [LARGE SCALE GENOMIC DNA]</scope>
    <source>
        <strain evidence="2">NOR51-B</strain>
    </source>
</reference>
<dbReference type="AlphaFoldDB" id="B8KVA6"/>
<dbReference type="InterPro" id="IPR009858">
    <property type="entry name" value="DUF1415"/>
</dbReference>
<name>B8KVA6_9GAMM</name>
<dbReference type="STRING" id="565045.NOR51B_2619"/>
<dbReference type="EMBL" id="DS999411">
    <property type="protein sequence ID" value="EED36667.1"/>
    <property type="molecule type" value="Genomic_DNA"/>
</dbReference>
<accession>B8KVA6</accession>
<dbReference type="RefSeq" id="WP_009021410.1">
    <property type="nucleotide sequence ID" value="NZ_DS999411.1"/>
</dbReference>
<dbReference type="Proteomes" id="UP000004699">
    <property type="component" value="Unassembled WGS sequence"/>
</dbReference>
<dbReference type="Pfam" id="PF07209">
    <property type="entry name" value="DUF1415"/>
    <property type="match status" value="1"/>
</dbReference>
<keyword evidence="2" id="KW-1185">Reference proteome</keyword>
<protein>
    <submittedName>
        <fullName evidence="1">Uncharacterized protein</fullName>
    </submittedName>
</protein>
<sequence>MNHDDPPAQSMSEPLNEAQVISTTRRWIGRFVVGMNLCPFARAELDADRVRYAVSVTDDPLALLQALEQELYQLQSDASIETTLLIHPAVLQDFADYNGFLADAEELVEIMGLEGVVQIASFHPDYRFAGTTGEAAENYSNRSPYPMLHLLREASVEQAIDVHPDPEGIPERNIARLNATGATVLKALWESSFTDC</sequence>
<gene>
    <name evidence="1" type="ORF">NOR51B_2619</name>
</gene>
<evidence type="ECO:0000313" key="1">
    <source>
        <dbReference type="EMBL" id="EED36667.1"/>
    </source>
</evidence>